<dbReference type="CDD" id="cd07698">
    <property type="entry name" value="IgC1_MHC_I_alpha3"/>
    <property type="match status" value="1"/>
</dbReference>
<evidence type="ECO:0000259" key="13">
    <source>
        <dbReference type="PROSITE" id="PS50835"/>
    </source>
</evidence>
<dbReference type="PANTHER" id="PTHR16675">
    <property type="entry name" value="MHC CLASS I-RELATED"/>
    <property type="match status" value="1"/>
</dbReference>
<dbReference type="GO" id="GO:0042605">
    <property type="term" value="F:peptide antigen binding"/>
    <property type="evidence" value="ECO:0007669"/>
    <property type="project" value="TreeGrafter"/>
</dbReference>
<dbReference type="GO" id="GO:0030670">
    <property type="term" value="C:phagocytic vesicle membrane"/>
    <property type="evidence" value="ECO:0007669"/>
    <property type="project" value="UniProtKB-ARBA"/>
</dbReference>
<dbReference type="GO" id="GO:0098553">
    <property type="term" value="C:lumenal side of endoplasmic reticulum membrane"/>
    <property type="evidence" value="ECO:0007669"/>
    <property type="project" value="UniProtKB-ARBA"/>
</dbReference>
<dbReference type="Pfam" id="PF00129">
    <property type="entry name" value="MHC_I"/>
    <property type="match status" value="1"/>
</dbReference>
<dbReference type="PROSITE" id="PS00290">
    <property type="entry name" value="IG_MHC"/>
    <property type="match status" value="1"/>
</dbReference>
<dbReference type="Proteomes" id="UP000515126">
    <property type="component" value="Chromosome 17"/>
</dbReference>
<keyword evidence="4" id="KW-0490">MHC I</keyword>
<name>A0A6P5NVJ8_MUSCR</name>
<keyword evidence="12" id="KW-0732">Signal</keyword>
<dbReference type="InterPro" id="IPR011161">
    <property type="entry name" value="MHC_I-like_Ag-recog"/>
</dbReference>
<organism evidence="14 15">
    <name type="scientific">Mus caroli</name>
    <name type="common">Ryukyu mouse</name>
    <name type="synonym">Ricefield mouse</name>
    <dbReference type="NCBI Taxonomy" id="10089"/>
    <lineage>
        <taxon>Eukaryota</taxon>
        <taxon>Metazoa</taxon>
        <taxon>Chordata</taxon>
        <taxon>Craniata</taxon>
        <taxon>Vertebrata</taxon>
        <taxon>Euteleostomi</taxon>
        <taxon>Mammalia</taxon>
        <taxon>Eutheria</taxon>
        <taxon>Euarchontoglires</taxon>
        <taxon>Glires</taxon>
        <taxon>Rodentia</taxon>
        <taxon>Myomorpha</taxon>
        <taxon>Muroidea</taxon>
        <taxon>Muridae</taxon>
        <taxon>Murinae</taxon>
        <taxon>Mus</taxon>
        <taxon>Mus</taxon>
    </lineage>
</organism>
<keyword evidence="7 11" id="KW-1133">Transmembrane helix</keyword>
<dbReference type="InterPro" id="IPR003597">
    <property type="entry name" value="Ig_C1-set"/>
</dbReference>
<dbReference type="GO" id="GO:0005615">
    <property type="term" value="C:extracellular space"/>
    <property type="evidence" value="ECO:0007669"/>
    <property type="project" value="TreeGrafter"/>
</dbReference>
<reference evidence="15" key="1">
    <citation type="submission" date="2025-08" db="UniProtKB">
        <authorList>
            <consortium name="RefSeq"/>
        </authorList>
    </citation>
    <scope>IDENTIFICATION</scope>
</reference>
<dbReference type="GeneID" id="110283726"/>
<feature type="domain" description="Ig-like" evidence="13">
    <location>
        <begin position="209"/>
        <end position="295"/>
    </location>
</feature>
<dbReference type="PANTHER" id="PTHR16675:SF280">
    <property type="entry name" value="RT1 CLASS I, LOCUS M1, GENE 4"/>
    <property type="match status" value="1"/>
</dbReference>
<dbReference type="GO" id="GO:0001916">
    <property type="term" value="P:positive regulation of T cell mediated cytotoxicity"/>
    <property type="evidence" value="ECO:0007669"/>
    <property type="project" value="TreeGrafter"/>
</dbReference>
<evidence type="ECO:0000313" key="15">
    <source>
        <dbReference type="RefSeq" id="XP_021004839.1"/>
    </source>
</evidence>
<dbReference type="GO" id="GO:0042612">
    <property type="term" value="C:MHC class I protein complex"/>
    <property type="evidence" value="ECO:0007669"/>
    <property type="project" value="UniProtKB-KW"/>
</dbReference>
<feature type="transmembrane region" description="Helical" evidence="11">
    <location>
        <begin position="307"/>
        <end position="330"/>
    </location>
</feature>
<evidence type="ECO:0000256" key="9">
    <source>
        <dbReference type="ARBA" id="ARBA00023180"/>
    </source>
</evidence>
<evidence type="ECO:0000256" key="4">
    <source>
        <dbReference type="ARBA" id="ARBA00022451"/>
    </source>
</evidence>
<dbReference type="SUPFAM" id="SSF48726">
    <property type="entry name" value="Immunoglobulin"/>
    <property type="match status" value="1"/>
</dbReference>
<dbReference type="GO" id="GO:0002486">
    <property type="term" value="P:antigen processing and presentation of endogenous peptide antigen via MHC class I via ER pathway, TAP-independent"/>
    <property type="evidence" value="ECO:0007669"/>
    <property type="project" value="TreeGrafter"/>
</dbReference>
<dbReference type="GO" id="GO:0009897">
    <property type="term" value="C:external side of plasma membrane"/>
    <property type="evidence" value="ECO:0007669"/>
    <property type="project" value="TreeGrafter"/>
</dbReference>
<dbReference type="InterPro" id="IPR050208">
    <property type="entry name" value="MHC_class-I_related"/>
</dbReference>
<comment type="subcellular location">
    <subcellularLocation>
        <location evidence="2">Membrane</location>
        <topology evidence="2">Single-pass type I membrane protein</topology>
    </subcellularLocation>
</comment>
<dbReference type="PRINTS" id="PR01638">
    <property type="entry name" value="MHCCLASSI"/>
</dbReference>
<dbReference type="InterPro" id="IPR007110">
    <property type="entry name" value="Ig-like_dom"/>
</dbReference>
<dbReference type="GO" id="GO:0002476">
    <property type="term" value="P:antigen processing and presentation of endogenous peptide antigen via MHC class Ib"/>
    <property type="evidence" value="ECO:0007669"/>
    <property type="project" value="TreeGrafter"/>
</dbReference>
<evidence type="ECO:0000256" key="7">
    <source>
        <dbReference type="ARBA" id="ARBA00022989"/>
    </source>
</evidence>
<dbReference type="Pfam" id="PF07654">
    <property type="entry name" value="C1-set"/>
    <property type="match status" value="1"/>
</dbReference>
<comment type="function">
    <text evidence="1">Involved in the presentation of foreign antigens to the immune system.</text>
</comment>
<dbReference type="SMART" id="SM00407">
    <property type="entry name" value="IGc1"/>
    <property type="match status" value="1"/>
</dbReference>
<keyword evidence="14" id="KW-1185">Reference proteome</keyword>
<dbReference type="InterPro" id="IPR003006">
    <property type="entry name" value="Ig/MHC_CS"/>
</dbReference>
<keyword evidence="9" id="KW-0325">Glycoprotein</keyword>
<dbReference type="FunFam" id="3.30.500.10:FF:000001">
    <property type="entry name" value="H-2 class I histocompatibility antigen, alpha chain"/>
    <property type="match status" value="1"/>
</dbReference>
<evidence type="ECO:0000256" key="2">
    <source>
        <dbReference type="ARBA" id="ARBA00004479"/>
    </source>
</evidence>
<dbReference type="RefSeq" id="XP_021004839.1">
    <property type="nucleotide sequence ID" value="XM_021149180.1"/>
</dbReference>
<dbReference type="KEGG" id="mcal:110283726"/>
<protein>
    <submittedName>
        <fullName evidence="15">HLA class I histocompatibility antigen, A-25 alpha chain-like isoform X1</fullName>
    </submittedName>
</protein>
<dbReference type="SUPFAM" id="SSF54452">
    <property type="entry name" value="MHC antigen-recognition domain"/>
    <property type="match status" value="1"/>
</dbReference>
<evidence type="ECO:0000256" key="10">
    <source>
        <dbReference type="RuleBase" id="RU004439"/>
    </source>
</evidence>
<gene>
    <name evidence="15" type="primary">LOC110283726</name>
</gene>
<sequence length="342" mass="40210">MKTFVTEALFLLLQVLLAMTSHSDGTHFFGFFQTLFTLPWLPKPHFISVGFVDDIQFERFNSRRDVQRTEHCAPWIDQKKPEYWKDNTDLILSYFQDLTEILQRMLKIYNYSVTGYHTIQRRYGCYILPRGYFRNGFFEVVFNDHDYIRLNEDLSTWTPVGKFAEILREEWDSSGFTQNVKNFLKVECVDLFLTELEYGKEILLRTDIPKIHVIRKVRPDKKITLRCWALKFYPAEITLTWEREESNQTLDMEVTETMPTGDGTFQKWAAVVVLSGEEHRYKCHVNHEGLPESITLRWVPPEPTISFMHIVIAVVIGALLMGAMMTLLIWKRRTRGKKGSGT</sequence>
<dbReference type="InterPro" id="IPR037055">
    <property type="entry name" value="MHC_I-like_Ag-recog_sf"/>
</dbReference>
<accession>A0A6P5NVJ8</accession>
<evidence type="ECO:0000256" key="12">
    <source>
        <dbReference type="SAM" id="SignalP"/>
    </source>
</evidence>
<dbReference type="InterPro" id="IPR036179">
    <property type="entry name" value="Ig-like_dom_sf"/>
</dbReference>
<dbReference type="AlphaFoldDB" id="A0A6P5NVJ8"/>
<evidence type="ECO:0000256" key="5">
    <source>
        <dbReference type="ARBA" id="ARBA00022692"/>
    </source>
</evidence>
<keyword evidence="8 11" id="KW-0472">Membrane</keyword>
<feature type="signal peptide" evidence="12">
    <location>
        <begin position="1"/>
        <end position="25"/>
    </location>
</feature>
<dbReference type="InterPro" id="IPR013783">
    <property type="entry name" value="Ig-like_fold"/>
</dbReference>
<evidence type="ECO:0000256" key="11">
    <source>
        <dbReference type="SAM" id="Phobius"/>
    </source>
</evidence>
<dbReference type="FunFam" id="2.60.40.10:FF:000014">
    <property type="entry name" value="H-2 class I histocompatibility antigen, alpha chain"/>
    <property type="match status" value="1"/>
</dbReference>
<dbReference type="PROSITE" id="PS50835">
    <property type="entry name" value="IG_LIKE"/>
    <property type="match status" value="1"/>
</dbReference>
<dbReference type="GO" id="GO:0005102">
    <property type="term" value="F:signaling receptor binding"/>
    <property type="evidence" value="ECO:0007669"/>
    <property type="project" value="TreeGrafter"/>
</dbReference>
<dbReference type="Gene3D" id="3.30.500.10">
    <property type="entry name" value="MHC class I-like antigen recognition-like"/>
    <property type="match status" value="1"/>
</dbReference>
<proteinExistence type="inferred from homology"/>
<evidence type="ECO:0000256" key="1">
    <source>
        <dbReference type="ARBA" id="ARBA00002297"/>
    </source>
</evidence>
<dbReference type="Gene3D" id="2.60.40.10">
    <property type="entry name" value="Immunoglobulins"/>
    <property type="match status" value="1"/>
</dbReference>
<evidence type="ECO:0000256" key="3">
    <source>
        <dbReference type="ARBA" id="ARBA00006909"/>
    </source>
</evidence>
<keyword evidence="5 11" id="KW-0812">Transmembrane</keyword>
<evidence type="ECO:0000313" key="14">
    <source>
        <dbReference type="Proteomes" id="UP000515126"/>
    </source>
</evidence>
<dbReference type="InterPro" id="IPR001039">
    <property type="entry name" value="MHC_I_a_a1/a2"/>
</dbReference>
<evidence type="ECO:0000256" key="8">
    <source>
        <dbReference type="ARBA" id="ARBA00023136"/>
    </source>
</evidence>
<evidence type="ECO:0000256" key="6">
    <source>
        <dbReference type="ARBA" id="ARBA00022859"/>
    </source>
</evidence>
<keyword evidence="6" id="KW-0391">Immunity</keyword>
<dbReference type="InterPro" id="IPR011162">
    <property type="entry name" value="MHC_I/II-like_Ag-recog"/>
</dbReference>
<dbReference type="GO" id="GO:0006955">
    <property type="term" value="P:immune response"/>
    <property type="evidence" value="ECO:0007669"/>
    <property type="project" value="TreeGrafter"/>
</dbReference>
<feature type="chain" id="PRO_5028326395" evidence="12">
    <location>
        <begin position="26"/>
        <end position="342"/>
    </location>
</feature>
<comment type="similarity">
    <text evidence="3 10">Belongs to the MHC class I family.</text>
</comment>